<dbReference type="Proteomes" id="UP000256661">
    <property type="component" value="Unassembled WGS sequence"/>
</dbReference>
<dbReference type="OrthoDB" id="3542505at2"/>
<dbReference type="InterPro" id="IPR002035">
    <property type="entry name" value="VWF_A"/>
</dbReference>
<dbReference type="RefSeq" id="WP_116020857.1">
    <property type="nucleotide sequence ID" value="NZ_QTTT01000001.1"/>
</dbReference>
<proteinExistence type="predicted"/>
<gene>
    <name evidence="2" type="ORF">DFJ69_0360</name>
</gene>
<comment type="caution">
    <text evidence="2">The sequence shown here is derived from an EMBL/GenBank/DDBJ whole genome shotgun (WGS) entry which is preliminary data.</text>
</comment>
<dbReference type="EMBL" id="QTTT01000001">
    <property type="protein sequence ID" value="REE94990.1"/>
    <property type="molecule type" value="Genomic_DNA"/>
</dbReference>
<sequence>MVVVAVLVAVGLVVGVAVFLLGGGGGGGQGCRDGGVTLNVMTSPEKEGVLRKAAEEYSGREVDGECAAVAVRGKSSGEAMSALARGWDARVDGVQPDVWSPASSGWVALLRHRLSQGERDADLVPDETPGVAMAPLVIAMPRPMAQALGWPARPLGWEDVVRLARDPRGWAAHGHPEWGEFRLGKTNPNFSTSGLNATVGVYFAAAGKQNGLSAADLQRSNVQAGVRGVENSVVHYGDTTLTFLEGLRRADAEGAGLSYVSAVAVEEMSVHHYNQGNPTGNPAEAGRNPKPRTPLVAVYPKEGTLMSDHPYVRLRTIAATKKRRVAEDFLRYLRGPEVQGEFARNGFRGHDNRAGPLLTQANGLLPDHPKRVIAPPAPDVLDRVLVGWESLRKRANVLFLVDVSGSMAESVPGTGRNRMQLARRSLNRAVGDFVGVDRVGLWEFSSNLAGRIDHRALVPIDAMRTPGHRRRLRNRIGALRPRGDTGLYDSTLAAFEHVKVRRRAGAINSVVVLTDGRNDDPGGGLSLQALLPELADGSGVRVFTIAYGAGADGGALKRISEATDATAYNAADPAALDRVLTQVVSNF</sequence>
<keyword evidence="3" id="KW-1185">Reference proteome</keyword>
<protein>
    <submittedName>
        <fullName evidence="2">Ca-activated chloride channel family protein</fullName>
    </submittedName>
</protein>
<evidence type="ECO:0000313" key="2">
    <source>
        <dbReference type="EMBL" id="REE94990.1"/>
    </source>
</evidence>
<feature type="domain" description="VWFA" evidence="1">
    <location>
        <begin position="396"/>
        <end position="583"/>
    </location>
</feature>
<reference evidence="2 3" key="1">
    <citation type="submission" date="2018-08" db="EMBL/GenBank/DDBJ databases">
        <title>Sequencing the genomes of 1000 actinobacteria strains.</title>
        <authorList>
            <person name="Klenk H.-P."/>
        </authorList>
    </citation>
    <scope>NUCLEOTIDE SEQUENCE [LARGE SCALE GENOMIC DNA]</scope>
    <source>
        <strain evidence="2 3">DSM 43927</strain>
    </source>
</reference>
<dbReference type="Pfam" id="PF13531">
    <property type="entry name" value="SBP_bac_11"/>
    <property type="match status" value="1"/>
</dbReference>
<dbReference type="AlphaFoldDB" id="A0A3D9SKR4"/>
<dbReference type="PROSITE" id="PS50234">
    <property type="entry name" value="VWFA"/>
    <property type="match status" value="1"/>
</dbReference>
<dbReference type="Gene3D" id="3.40.50.410">
    <property type="entry name" value="von Willebrand factor, type A domain"/>
    <property type="match status" value="1"/>
</dbReference>
<dbReference type="SUPFAM" id="SSF53300">
    <property type="entry name" value="vWA-like"/>
    <property type="match status" value="1"/>
</dbReference>
<evidence type="ECO:0000313" key="3">
    <source>
        <dbReference type="Proteomes" id="UP000256661"/>
    </source>
</evidence>
<dbReference type="InterPro" id="IPR036465">
    <property type="entry name" value="vWFA_dom_sf"/>
</dbReference>
<dbReference type="SUPFAM" id="SSF53850">
    <property type="entry name" value="Periplasmic binding protein-like II"/>
    <property type="match status" value="1"/>
</dbReference>
<accession>A0A3D9SKR4</accession>
<dbReference type="Pfam" id="PF00092">
    <property type="entry name" value="VWA"/>
    <property type="match status" value="1"/>
</dbReference>
<name>A0A3D9SKR4_9ACTN</name>
<evidence type="ECO:0000259" key="1">
    <source>
        <dbReference type="PROSITE" id="PS50234"/>
    </source>
</evidence>
<dbReference type="SMART" id="SM00327">
    <property type="entry name" value="VWA"/>
    <property type="match status" value="1"/>
</dbReference>
<organism evidence="2 3">
    <name type="scientific">Thermomonospora umbrina</name>
    <dbReference type="NCBI Taxonomy" id="111806"/>
    <lineage>
        <taxon>Bacteria</taxon>
        <taxon>Bacillati</taxon>
        <taxon>Actinomycetota</taxon>
        <taxon>Actinomycetes</taxon>
        <taxon>Streptosporangiales</taxon>
        <taxon>Thermomonosporaceae</taxon>
        <taxon>Thermomonospora</taxon>
    </lineage>
</organism>